<evidence type="ECO:0000313" key="3">
    <source>
        <dbReference type="Proteomes" id="UP000233517"/>
    </source>
</evidence>
<dbReference type="Pfam" id="PF11074">
    <property type="entry name" value="DUF2779"/>
    <property type="match status" value="1"/>
</dbReference>
<dbReference type="Proteomes" id="UP000233517">
    <property type="component" value="Unassembled WGS sequence"/>
</dbReference>
<organism evidence="2 3">
    <name type="scientific">Candidatus Falkowbacteria bacterium HGW-Falkowbacteria-1</name>
    <dbReference type="NCBI Taxonomy" id="2013768"/>
    <lineage>
        <taxon>Bacteria</taxon>
        <taxon>Candidatus Falkowiibacteriota</taxon>
    </lineage>
</organism>
<comment type="caution">
    <text evidence="2">The sequence shown here is derived from an EMBL/GenBank/DDBJ whole genome shotgun (WGS) entry which is preliminary data.</text>
</comment>
<sequence>MKLSKTNFLICLDCAKNAWLKVHKPEIYKKKQLSSFELNIIDTGNQIDELARGLFPNGMFVESRDDTELTNKLMADKTPVIYQPVFTTEKYITASDIFVWNSDTNIYDLYEVKSSTASEEDGGRKTEDYLIDMAFQKNVLSDLGIQVGTLNLIRLNKEYVRTGDINLKELFLIENLTEQVNKNLEDIRQKMEGAHELLSKEKEPHGHCDCILKGRNSHCTTSWYSNSDLPEYPVHAIARIHKKKLTELVDNNIFNIHDVPDDFELSDNQRRQVNTAQSGKEYIDKKGISEFLETMKYPLAFLDYETYPSAIPKYNRYRPYQQIPFQFSLHVIESPESESVHYDFIYTDQDCPDEYFSEALKKHLPKTGSVIVWNQKFEQGINKQLGERLSEYKDFMQNVNDRVVDLMIPFFGKTTMYDHPEFKGSASIKYVLPALVPHLSYKNMHIQEGGTASDTWNRIVSGEYSEDDKNMKIQALKDYCHLDTLAMVEIWRVLRSTSI</sequence>
<dbReference type="InterPro" id="IPR021301">
    <property type="entry name" value="DUF2779"/>
</dbReference>
<proteinExistence type="predicted"/>
<feature type="domain" description="DUF2779" evidence="1">
    <location>
        <begin position="301"/>
        <end position="427"/>
    </location>
</feature>
<name>A0A2N2E925_9BACT</name>
<dbReference type="AlphaFoldDB" id="A0A2N2E925"/>
<evidence type="ECO:0000259" key="1">
    <source>
        <dbReference type="Pfam" id="PF11074"/>
    </source>
</evidence>
<evidence type="ECO:0000313" key="2">
    <source>
        <dbReference type="EMBL" id="PKM91198.1"/>
    </source>
</evidence>
<protein>
    <recommendedName>
        <fullName evidence="1">DUF2779 domain-containing protein</fullName>
    </recommendedName>
</protein>
<reference evidence="2 3" key="1">
    <citation type="journal article" date="2017" name="ISME J.">
        <title>Potential for microbial H2 and metal transformations associated with novel bacteria and archaea in deep terrestrial subsurface sediments.</title>
        <authorList>
            <person name="Hernsdorf A.W."/>
            <person name="Amano Y."/>
            <person name="Miyakawa K."/>
            <person name="Ise K."/>
            <person name="Suzuki Y."/>
            <person name="Anantharaman K."/>
            <person name="Probst A."/>
            <person name="Burstein D."/>
            <person name="Thomas B.C."/>
            <person name="Banfield J.F."/>
        </authorList>
    </citation>
    <scope>NUCLEOTIDE SEQUENCE [LARGE SCALE GENOMIC DNA]</scope>
    <source>
        <strain evidence="2">HGW-Falkowbacteria-1</strain>
    </source>
</reference>
<dbReference type="EMBL" id="PHAI01000003">
    <property type="protein sequence ID" value="PKM91198.1"/>
    <property type="molecule type" value="Genomic_DNA"/>
</dbReference>
<accession>A0A2N2E925</accession>
<gene>
    <name evidence="2" type="ORF">CVU82_04065</name>
</gene>